<name>I4D1P8_DESAJ</name>
<gene>
    <name evidence="1" type="ordered locus">Desaci_0661</name>
</gene>
<keyword evidence="2" id="KW-1185">Reference proteome</keyword>
<dbReference type="EMBL" id="CP003639">
    <property type="protein sequence ID" value="AFM39722.1"/>
    <property type="molecule type" value="Genomic_DNA"/>
</dbReference>
<dbReference type="KEGG" id="dai:Desaci_0661"/>
<dbReference type="Proteomes" id="UP000002892">
    <property type="component" value="Chromosome"/>
</dbReference>
<evidence type="ECO:0000313" key="1">
    <source>
        <dbReference type="EMBL" id="AFM39722.1"/>
    </source>
</evidence>
<reference evidence="1 2" key="1">
    <citation type="journal article" date="2012" name="J. Bacteriol.">
        <title>Complete genome sequences of Desulfosporosinus orientis DSM765T, Desulfosporosinus youngiae DSM17734T, Desulfosporosinus meridiei DSM13257T, and Desulfosporosinus acidiphilus DSM22704T.</title>
        <authorList>
            <person name="Pester M."/>
            <person name="Brambilla E."/>
            <person name="Alazard D."/>
            <person name="Rattei T."/>
            <person name="Weinmaier T."/>
            <person name="Han J."/>
            <person name="Lucas S."/>
            <person name="Lapidus A."/>
            <person name="Cheng J.F."/>
            <person name="Goodwin L."/>
            <person name="Pitluck S."/>
            <person name="Peters L."/>
            <person name="Ovchinnikova G."/>
            <person name="Teshima H."/>
            <person name="Detter J.C."/>
            <person name="Han C.S."/>
            <person name="Tapia R."/>
            <person name="Land M.L."/>
            <person name="Hauser L."/>
            <person name="Kyrpides N.C."/>
            <person name="Ivanova N.N."/>
            <person name="Pagani I."/>
            <person name="Huntmann M."/>
            <person name="Wei C.L."/>
            <person name="Davenport K.W."/>
            <person name="Daligault H."/>
            <person name="Chain P.S."/>
            <person name="Chen A."/>
            <person name="Mavromatis K."/>
            <person name="Markowitz V."/>
            <person name="Szeto E."/>
            <person name="Mikhailova N."/>
            <person name="Pati A."/>
            <person name="Wagner M."/>
            <person name="Woyke T."/>
            <person name="Ollivier B."/>
            <person name="Klenk H.P."/>
            <person name="Spring S."/>
            <person name="Loy A."/>
        </authorList>
    </citation>
    <scope>NUCLEOTIDE SEQUENCE [LARGE SCALE GENOMIC DNA]</scope>
    <source>
        <strain evidence="2">DSM 22704 / JCM 16185 / SJ4</strain>
    </source>
</reference>
<proteinExistence type="predicted"/>
<dbReference type="HOGENOM" id="CLU_2733412_0_0_9"/>
<organism evidence="1 2">
    <name type="scientific">Desulfosporosinus acidiphilus (strain DSM 22704 / JCM 16185 / SJ4)</name>
    <dbReference type="NCBI Taxonomy" id="646529"/>
    <lineage>
        <taxon>Bacteria</taxon>
        <taxon>Bacillati</taxon>
        <taxon>Bacillota</taxon>
        <taxon>Clostridia</taxon>
        <taxon>Eubacteriales</taxon>
        <taxon>Desulfitobacteriaceae</taxon>
        <taxon>Desulfosporosinus</taxon>
    </lineage>
</organism>
<evidence type="ECO:0000313" key="2">
    <source>
        <dbReference type="Proteomes" id="UP000002892"/>
    </source>
</evidence>
<dbReference type="AlphaFoldDB" id="I4D1P8"/>
<sequence>MKWANNRKKGCVIMSKDNSLIFVVNTQPEVEDTILELQKAGFEKWAKIIRAIMSSKSIDSSNKRPPVGWVN</sequence>
<protein>
    <submittedName>
        <fullName evidence="1">Uncharacterized protein</fullName>
    </submittedName>
</protein>
<dbReference type="STRING" id="646529.Desaci_0661"/>
<accession>I4D1P8</accession>